<dbReference type="PROSITE" id="PS50928">
    <property type="entry name" value="ABC_TM1"/>
    <property type="match status" value="1"/>
</dbReference>
<comment type="subcellular location">
    <subcellularLocation>
        <location evidence="1 7">Cell membrane</location>
        <topology evidence="1 7">Multi-pass membrane protein</topology>
    </subcellularLocation>
</comment>
<keyword evidence="2 7" id="KW-0813">Transport</keyword>
<keyword evidence="10" id="KW-1185">Reference proteome</keyword>
<feature type="transmembrane region" description="Helical" evidence="7">
    <location>
        <begin position="35"/>
        <end position="60"/>
    </location>
</feature>
<evidence type="ECO:0000256" key="7">
    <source>
        <dbReference type="RuleBase" id="RU363032"/>
    </source>
</evidence>
<feature type="transmembrane region" description="Helical" evidence="7">
    <location>
        <begin position="192"/>
        <end position="215"/>
    </location>
</feature>
<evidence type="ECO:0000256" key="5">
    <source>
        <dbReference type="ARBA" id="ARBA00022989"/>
    </source>
</evidence>
<evidence type="ECO:0000256" key="3">
    <source>
        <dbReference type="ARBA" id="ARBA00022475"/>
    </source>
</evidence>
<dbReference type="Pfam" id="PF00528">
    <property type="entry name" value="BPD_transp_1"/>
    <property type="match status" value="1"/>
</dbReference>
<feature type="transmembrane region" description="Helical" evidence="7">
    <location>
        <begin position="144"/>
        <end position="164"/>
    </location>
</feature>
<dbReference type="OrthoDB" id="9805778at2"/>
<dbReference type="EMBL" id="CP039690">
    <property type="protein sequence ID" value="QCI69302.1"/>
    <property type="molecule type" value="Genomic_DNA"/>
</dbReference>
<comment type="similarity">
    <text evidence="7">Belongs to the binding-protein-dependent transport system permease family.</text>
</comment>
<proteinExistence type="inferred from homology"/>
<evidence type="ECO:0000259" key="8">
    <source>
        <dbReference type="PROSITE" id="PS50928"/>
    </source>
</evidence>
<dbReference type="Gene3D" id="1.10.3720.10">
    <property type="entry name" value="MetI-like"/>
    <property type="match status" value="1"/>
</dbReference>
<keyword evidence="6 7" id="KW-0472">Membrane</keyword>
<evidence type="ECO:0000256" key="4">
    <source>
        <dbReference type="ARBA" id="ARBA00022692"/>
    </source>
</evidence>
<keyword evidence="3" id="KW-1003">Cell membrane</keyword>
<dbReference type="PANTHER" id="PTHR43005">
    <property type="entry name" value="BLR7065 PROTEIN"/>
    <property type="match status" value="1"/>
</dbReference>
<dbReference type="InterPro" id="IPR035906">
    <property type="entry name" value="MetI-like_sf"/>
</dbReference>
<evidence type="ECO:0000256" key="6">
    <source>
        <dbReference type="ARBA" id="ARBA00023136"/>
    </source>
</evidence>
<evidence type="ECO:0000256" key="1">
    <source>
        <dbReference type="ARBA" id="ARBA00004651"/>
    </source>
</evidence>
<organism evidence="9 10">
    <name type="scientific">Phreatobacter stygius</name>
    <dbReference type="NCBI Taxonomy" id="1940610"/>
    <lineage>
        <taxon>Bacteria</taxon>
        <taxon>Pseudomonadati</taxon>
        <taxon>Pseudomonadota</taxon>
        <taxon>Alphaproteobacteria</taxon>
        <taxon>Hyphomicrobiales</taxon>
        <taxon>Phreatobacteraceae</taxon>
        <taxon>Phreatobacter</taxon>
    </lineage>
</organism>
<evidence type="ECO:0000256" key="2">
    <source>
        <dbReference type="ARBA" id="ARBA00022448"/>
    </source>
</evidence>
<reference evidence="9 10" key="1">
    <citation type="submission" date="2019-04" db="EMBL/GenBank/DDBJ databases">
        <title>Phreatobacter aquaticus sp. nov.</title>
        <authorList>
            <person name="Choi A."/>
        </authorList>
    </citation>
    <scope>NUCLEOTIDE SEQUENCE [LARGE SCALE GENOMIC DNA]</scope>
    <source>
        <strain evidence="9 10">KCTC 52518</strain>
    </source>
</reference>
<dbReference type="AlphaFoldDB" id="A0A4D7BNW9"/>
<dbReference type="InterPro" id="IPR000515">
    <property type="entry name" value="MetI-like"/>
</dbReference>
<accession>A0A4D7BNW9</accession>
<dbReference type="GO" id="GO:0005886">
    <property type="term" value="C:plasma membrane"/>
    <property type="evidence" value="ECO:0007669"/>
    <property type="project" value="UniProtKB-SubCell"/>
</dbReference>
<dbReference type="PANTHER" id="PTHR43005:SF1">
    <property type="entry name" value="SPERMIDINE_PUTRESCINE TRANSPORT SYSTEM PERMEASE PROTEIN"/>
    <property type="match status" value="1"/>
</dbReference>
<protein>
    <submittedName>
        <fullName evidence="9">Sugar ABC transporter permease</fullName>
    </submittedName>
</protein>
<dbReference type="Proteomes" id="UP000298781">
    <property type="component" value="Chromosome"/>
</dbReference>
<dbReference type="SUPFAM" id="SSF161098">
    <property type="entry name" value="MetI-like"/>
    <property type="match status" value="1"/>
</dbReference>
<feature type="domain" description="ABC transmembrane type-1" evidence="8">
    <location>
        <begin position="106"/>
        <end position="321"/>
    </location>
</feature>
<dbReference type="RefSeq" id="WP_136964708.1">
    <property type="nucleotide sequence ID" value="NZ_CP039690.1"/>
</dbReference>
<keyword evidence="4 7" id="KW-0812">Transmembrane</keyword>
<dbReference type="CDD" id="cd06261">
    <property type="entry name" value="TM_PBP2"/>
    <property type="match status" value="1"/>
</dbReference>
<name>A0A4D7BNW9_9HYPH</name>
<feature type="transmembrane region" description="Helical" evidence="7">
    <location>
        <begin position="298"/>
        <end position="320"/>
    </location>
</feature>
<sequence>MVDTALSSNATTSTRVRAKARPSGLRKFLQRKSTIAFFMALPLILLILTLVVYPAFYAIYLSTLRKSMTSVAWMRNCQWLPDAICGYIPFGNIQFLFTRETFWMVVWQSCLFAISAVIFKALIGFIVAHFVHNIPAKGQRKWRGMLLIPWVIPPAMSTLAWLWLFDPSYSAFNYALSAFNAGPIPWTGNANWARFSVILVNIWVGAPFFMIMYLAALKSVPDQLYEAAAIDGANWWQRIWYVTLPMMRNIIAITALFSTIVTFANFDIVRVLTAGGPLDKTHLFATWAFRIGIEGGDIPLGASVSLFMVPILAIAAIFILRDITKRGNEA</sequence>
<dbReference type="KEGG" id="pstg:E8M01_18375"/>
<feature type="transmembrane region" description="Helical" evidence="7">
    <location>
        <begin position="250"/>
        <end position="278"/>
    </location>
</feature>
<evidence type="ECO:0000313" key="9">
    <source>
        <dbReference type="EMBL" id="QCI69302.1"/>
    </source>
</evidence>
<feature type="transmembrane region" description="Helical" evidence="7">
    <location>
        <begin position="105"/>
        <end position="132"/>
    </location>
</feature>
<dbReference type="GO" id="GO:0055085">
    <property type="term" value="P:transmembrane transport"/>
    <property type="evidence" value="ECO:0007669"/>
    <property type="project" value="InterPro"/>
</dbReference>
<gene>
    <name evidence="9" type="ORF">E8M01_18375</name>
</gene>
<evidence type="ECO:0000313" key="10">
    <source>
        <dbReference type="Proteomes" id="UP000298781"/>
    </source>
</evidence>
<keyword evidence="5 7" id="KW-1133">Transmembrane helix</keyword>